<dbReference type="PANTHER" id="PTHR33840:SF1">
    <property type="entry name" value="TLE1 PHOSPHOLIPASE DOMAIN-CONTAINING PROTEIN"/>
    <property type="match status" value="1"/>
</dbReference>
<dbReference type="AlphaFoldDB" id="A0A4V6TKX2"/>
<accession>A0A4V6TKX2</accession>
<dbReference type="InterPro" id="IPR018712">
    <property type="entry name" value="Tle1-like_cat"/>
</dbReference>
<sequence>MDSNIVPKSSSSPGRLIVFCDGTWCGPEHGTRTNIQLLAEMTGIDVESVKGRREITDLSRQLRAKYFNGIACNYLSYGMGGPADNIERLCLEIYRYIAQWYKQETEIWLFGLGRGAYALRCVVGMINNCGIVKDPNDDLCNLVYRTYLSPCKNDKPSSAQSKDFRRRASWDVVTPIKLMVLLDTLGTIDPDTTRYATKSPTLRDEVIPSTVDKVLHACSIHDRFSLFHLCLATKAEHKASPEVHEVWFPGCHYDIGRQHCQFFSRSWLYCIPSMLTGNVEPNHVLSNVVICWVLRFIAREFRSQGVFQDLHWQISFLKKSIRTASTGTGSGDAYGPARTLQYAPFGRVLNRLPLVSRIADKASFIIPLRDRRISDGAANVMRFDMPNQPGNEKSLADLAKIDTQRYPSKAYEEWKTWKNYTANAEEKKAILWVGSATSSPKNGTIPLRLEPAPTRSLDSLKSFASSLNGADDHASIASVLSKHDKSRHQRSSSSISQDITLDAANDPLIKSIISQDEDSVRDQLEIQASELAFDFEWLGELIEMGYAVQDIADALIQEESESPWLIVSGGNFSKRILKIAGRLERKMQPGSSMDVRRLENELGGSTLDV</sequence>
<name>A0A4V6TKX2_AURPU</name>
<evidence type="ECO:0000313" key="3">
    <source>
        <dbReference type="Proteomes" id="UP000308724"/>
    </source>
</evidence>
<protein>
    <recommendedName>
        <fullName evidence="1">T6SS Phospholipase effector Tle1-like catalytic domain-containing protein</fullName>
    </recommendedName>
</protein>
<dbReference type="Proteomes" id="UP000308724">
    <property type="component" value="Unassembled WGS sequence"/>
</dbReference>
<dbReference type="EMBL" id="QZBZ01000069">
    <property type="protein sequence ID" value="TIA38107.1"/>
    <property type="molecule type" value="Genomic_DNA"/>
</dbReference>
<dbReference type="Pfam" id="PF09994">
    <property type="entry name" value="T6SS_Tle1-like_cat"/>
    <property type="match status" value="1"/>
</dbReference>
<gene>
    <name evidence="2" type="ORF">D6C78_04233</name>
</gene>
<proteinExistence type="predicted"/>
<comment type="caution">
    <text evidence="2">The sequence shown here is derived from an EMBL/GenBank/DDBJ whole genome shotgun (WGS) entry which is preliminary data.</text>
</comment>
<evidence type="ECO:0000313" key="2">
    <source>
        <dbReference type="EMBL" id="TIA38107.1"/>
    </source>
</evidence>
<evidence type="ECO:0000259" key="1">
    <source>
        <dbReference type="Pfam" id="PF09994"/>
    </source>
</evidence>
<dbReference type="PANTHER" id="PTHR33840">
    <property type="match status" value="1"/>
</dbReference>
<organism evidence="2 3">
    <name type="scientific">Aureobasidium pullulans</name>
    <name type="common">Black yeast</name>
    <name type="synonym">Pullularia pullulans</name>
    <dbReference type="NCBI Taxonomy" id="5580"/>
    <lineage>
        <taxon>Eukaryota</taxon>
        <taxon>Fungi</taxon>
        <taxon>Dikarya</taxon>
        <taxon>Ascomycota</taxon>
        <taxon>Pezizomycotina</taxon>
        <taxon>Dothideomycetes</taxon>
        <taxon>Dothideomycetidae</taxon>
        <taxon>Dothideales</taxon>
        <taxon>Saccotheciaceae</taxon>
        <taxon>Aureobasidium</taxon>
    </lineage>
</organism>
<feature type="domain" description="T6SS Phospholipase effector Tle1-like catalytic" evidence="1">
    <location>
        <begin position="15"/>
        <end position="259"/>
    </location>
</feature>
<reference evidence="2 3" key="1">
    <citation type="submission" date="2018-10" db="EMBL/GenBank/DDBJ databases">
        <title>Fifty Aureobasidium pullulans genomes reveal a recombining polyextremotolerant generalist.</title>
        <authorList>
            <person name="Gostincar C."/>
            <person name="Turk M."/>
            <person name="Zajc J."/>
            <person name="Gunde-Cimerman N."/>
        </authorList>
    </citation>
    <scope>NUCLEOTIDE SEQUENCE [LARGE SCALE GENOMIC DNA]</scope>
    <source>
        <strain evidence="2 3">EXF-1645</strain>
    </source>
</reference>